<name>A0ABN0Y388_9BACL</name>
<comment type="similarity">
    <text evidence="1">Belongs to the BlaI transcriptional regulatory family.</text>
</comment>
<evidence type="ECO:0000256" key="4">
    <source>
        <dbReference type="ARBA" id="ARBA00023163"/>
    </source>
</evidence>
<keyword evidence="6" id="KW-1185">Reference proteome</keyword>
<gene>
    <name evidence="5" type="ORF">GCM10008933_10050</name>
</gene>
<dbReference type="Proteomes" id="UP001500340">
    <property type="component" value="Unassembled WGS sequence"/>
</dbReference>
<dbReference type="RefSeq" id="WP_343858236.1">
    <property type="nucleotide sequence ID" value="NZ_BAAACX010000006.1"/>
</dbReference>
<keyword evidence="2" id="KW-0805">Transcription regulation</keyword>
<dbReference type="Pfam" id="PF03965">
    <property type="entry name" value="Penicillinase_R"/>
    <property type="match status" value="1"/>
</dbReference>
<protein>
    <submittedName>
        <fullName evidence="5">BlaI/MecI/CopY family transcriptional regulator</fullName>
    </submittedName>
</protein>
<accession>A0ABN0Y388</accession>
<dbReference type="Gene3D" id="1.10.10.10">
    <property type="entry name" value="Winged helix-like DNA-binding domain superfamily/Winged helix DNA-binding domain"/>
    <property type="match status" value="1"/>
</dbReference>
<dbReference type="PIRSF" id="PIRSF019455">
    <property type="entry name" value="CopR_AtkY"/>
    <property type="match status" value="1"/>
</dbReference>
<evidence type="ECO:0000256" key="3">
    <source>
        <dbReference type="ARBA" id="ARBA00023125"/>
    </source>
</evidence>
<dbReference type="InterPro" id="IPR036388">
    <property type="entry name" value="WH-like_DNA-bd_sf"/>
</dbReference>
<organism evidence="5 6">
    <name type="scientific">Paenibacillus motobuensis</name>
    <dbReference type="NCBI Taxonomy" id="295324"/>
    <lineage>
        <taxon>Bacteria</taxon>
        <taxon>Bacillati</taxon>
        <taxon>Bacillota</taxon>
        <taxon>Bacilli</taxon>
        <taxon>Bacillales</taxon>
        <taxon>Paenibacillaceae</taxon>
        <taxon>Paenibacillus</taxon>
    </lineage>
</organism>
<dbReference type="InterPro" id="IPR036390">
    <property type="entry name" value="WH_DNA-bd_sf"/>
</dbReference>
<evidence type="ECO:0000313" key="5">
    <source>
        <dbReference type="EMBL" id="GAA0380881.1"/>
    </source>
</evidence>
<reference evidence="5 6" key="1">
    <citation type="journal article" date="2019" name="Int. J. Syst. Evol. Microbiol.">
        <title>The Global Catalogue of Microorganisms (GCM) 10K type strain sequencing project: providing services to taxonomists for standard genome sequencing and annotation.</title>
        <authorList>
            <consortium name="The Broad Institute Genomics Platform"/>
            <consortium name="The Broad Institute Genome Sequencing Center for Infectious Disease"/>
            <person name="Wu L."/>
            <person name="Ma J."/>
        </authorList>
    </citation>
    <scope>NUCLEOTIDE SEQUENCE [LARGE SCALE GENOMIC DNA]</scope>
    <source>
        <strain evidence="5 6">JCM 12774</strain>
    </source>
</reference>
<keyword evidence="4" id="KW-0804">Transcription</keyword>
<dbReference type="Gene3D" id="1.10.4040.10">
    <property type="entry name" value="Penicillinase repressor domain"/>
    <property type="match status" value="1"/>
</dbReference>
<evidence type="ECO:0000313" key="6">
    <source>
        <dbReference type="Proteomes" id="UP001500340"/>
    </source>
</evidence>
<dbReference type="SUPFAM" id="SSF46785">
    <property type="entry name" value="Winged helix' DNA-binding domain"/>
    <property type="match status" value="1"/>
</dbReference>
<dbReference type="InterPro" id="IPR005650">
    <property type="entry name" value="BlaI_family"/>
</dbReference>
<evidence type="ECO:0000256" key="1">
    <source>
        <dbReference type="ARBA" id="ARBA00011046"/>
    </source>
</evidence>
<sequence length="136" mass="16022">MEKMPKISESEWEIMKIIWRENPMTAEQIVQHLPEGTDWSDQTVRTFINRLMKKKALGYQKSGRSYLYYPLISEKECVREESRSFLNRVFNGAAGLMMTNFLEETQLSDQEIEQLQRILLEKQGKETRDSKDGSQP</sequence>
<dbReference type="EMBL" id="BAAACX010000006">
    <property type="protein sequence ID" value="GAA0380881.1"/>
    <property type="molecule type" value="Genomic_DNA"/>
</dbReference>
<evidence type="ECO:0000256" key="2">
    <source>
        <dbReference type="ARBA" id="ARBA00023015"/>
    </source>
</evidence>
<proteinExistence type="inferred from homology"/>
<comment type="caution">
    <text evidence="5">The sequence shown here is derived from an EMBL/GenBank/DDBJ whole genome shotgun (WGS) entry which is preliminary data.</text>
</comment>
<keyword evidence="3" id="KW-0238">DNA-binding</keyword>